<feature type="non-terminal residue" evidence="1">
    <location>
        <position position="1"/>
    </location>
</feature>
<comment type="caution">
    <text evidence="1">The sequence shown here is derived from an EMBL/GenBank/DDBJ whole genome shotgun (WGS) entry which is preliminary data.</text>
</comment>
<name>A0ABN8SZJ0_9CNID</name>
<protein>
    <submittedName>
        <fullName evidence="1">Uncharacterized protein</fullName>
    </submittedName>
</protein>
<dbReference type="Proteomes" id="UP001159427">
    <property type="component" value="Unassembled WGS sequence"/>
</dbReference>
<keyword evidence="2" id="KW-1185">Reference proteome</keyword>
<dbReference type="EMBL" id="CALNXI010004690">
    <property type="protein sequence ID" value="CAH3196293.1"/>
    <property type="molecule type" value="Genomic_DNA"/>
</dbReference>
<evidence type="ECO:0000313" key="2">
    <source>
        <dbReference type="Proteomes" id="UP001159427"/>
    </source>
</evidence>
<accession>A0ABN8SZJ0</accession>
<proteinExistence type="predicted"/>
<evidence type="ECO:0000313" key="1">
    <source>
        <dbReference type="EMBL" id="CAH3196293.1"/>
    </source>
</evidence>
<reference evidence="1 2" key="1">
    <citation type="submission" date="2022-05" db="EMBL/GenBank/DDBJ databases">
        <authorList>
            <consortium name="Genoscope - CEA"/>
            <person name="William W."/>
        </authorList>
    </citation>
    <scope>NUCLEOTIDE SEQUENCE [LARGE SCALE GENOMIC DNA]</scope>
</reference>
<gene>
    <name evidence="1" type="ORF">PEVE_00032272</name>
</gene>
<organism evidence="1 2">
    <name type="scientific">Porites evermanni</name>
    <dbReference type="NCBI Taxonomy" id="104178"/>
    <lineage>
        <taxon>Eukaryota</taxon>
        <taxon>Metazoa</taxon>
        <taxon>Cnidaria</taxon>
        <taxon>Anthozoa</taxon>
        <taxon>Hexacorallia</taxon>
        <taxon>Scleractinia</taxon>
        <taxon>Fungiina</taxon>
        <taxon>Poritidae</taxon>
        <taxon>Porites</taxon>
    </lineage>
</organism>
<sequence>FGNSVGKNKFRGKSLPTYVYPPSLKAAVREAIGGELGDYPDPQGSAVYHVTLRDLQEAKWPGAKPK</sequence>